<dbReference type="InterPro" id="IPR013656">
    <property type="entry name" value="PAS_4"/>
</dbReference>
<dbReference type="InterPro" id="IPR001610">
    <property type="entry name" value="PAC"/>
</dbReference>
<dbReference type="SUPFAM" id="SSF55785">
    <property type="entry name" value="PYP-like sensor domain (PAS domain)"/>
    <property type="match status" value="2"/>
</dbReference>
<dbReference type="Pfam" id="PF00563">
    <property type="entry name" value="EAL"/>
    <property type="match status" value="1"/>
</dbReference>
<name>A0ABU9C8D5_9BURK</name>
<feature type="domain" description="EAL" evidence="5">
    <location>
        <begin position="511"/>
        <end position="765"/>
    </location>
</feature>
<dbReference type="Proteomes" id="UP001379945">
    <property type="component" value="Unassembled WGS sequence"/>
</dbReference>
<dbReference type="SMART" id="SM00052">
    <property type="entry name" value="EAL"/>
    <property type="match status" value="1"/>
</dbReference>
<dbReference type="Pfam" id="PF00990">
    <property type="entry name" value="GGDEF"/>
    <property type="match status" value="1"/>
</dbReference>
<dbReference type="PROSITE" id="PS50883">
    <property type="entry name" value="EAL"/>
    <property type="match status" value="1"/>
</dbReference>
<dbReference type="RefSeq" id="WP_341400460.1">
    <property type="nucleotide sequence ID" value="NZ_JBBUTI010000014.1"/>
</dbReference>
<dbReference type="EMBL" id="JBBUTI010000014">
    <property type="protein sequence ID" value="MEK8048147.1"/>
    <property type="molecule type" value="Genomic_DNA"/>
</dbReference>
<feature type="chain" id="PRO_5046434839" evidence="2">
    <location>
        <begin position="36"/>
        <end position="780"/>
    </location>
</feature>
<dbReference type="NCBIfam" id="TIGR00254">
    <property type="entry name" value="GGDEF"/>
    <property type="match status" value="1"/>
</dbReference>
<feature type="transmembrane region" description="Helical" evidence="1">
    <location>
        <begin position="51"/>
        <end position="74"/>
    </location>
</feature>
<dbReference type="InterPro" id="IPR000160">
    <property type="entry name" value="GGDEF_dom"/>
</dbReference>
<dbReference type="PROSITE" id="PS50887">
    <property type="entry name" value="GGDEF"/>
    <property type="match status" value="1"/>
</dbReference>
<evidence type="ECO:0000313" key="7">
    <source>
        <dbReference type="EMBL" id="MEK8048147.1"/>
    </source>
</evidence>
<sequence>MNNATPPSALPTSHRQRPAIWLLLAACLLAMQAHAAGGGGGTNTTPVGDDHWMKLGLGTLLLALCALLGALHALRSRTRRQSDTDRLSRAMLDHSHQLIGLLDRNGLVVRLNETAHVWLGELPESLRGQAVWALSGICHDAQQAARLRTAVEQCRDGLSTRADLQLLRAGPQAQGMRHAELSLRPVTPTNGQEVRYLLLEARDVTMRRQAEDKLRLAAAVFEQASEGILITDPDGRVVSVNQAFTNITGFQAEDVIGEAYHRLASNLQGGRTQEEMRRALKVRGQWQGEMRSLRKDGTPYVARVTLSRRHDPNGEMTHLIAIVNDVTQAREAELKLLKQAHFDTLTDLPNQHLLADRLSLALSAARRHDEPLALLYMDLNQFRVINDNFDRSAGDLVLMEMAQRLRDHLREVDTVARLGGDEFAVLLPGTDADGAAQVAAKLLSRVSRPCMVRDQELSLTLSIGIAMYPTDGEDAEALGRCAESAMYMAKQGGRGNWQFFTADMQQQSVRHLQLEAALRRATERGELLLHYQPQLDMRSGEVQGVEALVRWKHPELGMISPGEFIPMAESNGQIIEIGQWVMREAARQMQAWISQGLTPAVVAVNLSAIQFRDTSLPEQVQAILTEVGLPPQYLELELTESVATGNPAAAIAMMGRLHALGVRLSIDDFGTGYSSLNYLKRFPIHTLKIDQSFVRDISTDADDRAIVQAIVQLARALKLGTIAEGVETSDQAEFLRRQGCDMVQGYHYCKPLPPAELQQWLTQRAAALAGTSTQTALNCA</sequence>
<dbReference type="CDD" id="cd00130">
    <property type="entry name" value="PAS"/>
    <property type="match status" value="1"/>
</dbReference>
<dbReference type="InterPro" id="IPR000700">
    <property type="entry name" value="PAS-assoc_C"/>
</dbReference>
<keyword evidence="8" id="KW-1185">Reference proteome</keyword>
<evidence type="ECO:0000259" key="3">
    <source>
        <dbReference type="PROSITE" id="PS50112"/>
    </source>
</evidence>
<dbReference type="Pfam" id="PF08448">
    <property type="entry name" value="PAS_4"/>
    <property type="match status" value="1"/>
</dbReference>
<evidence type="ECO:0000256" key="2">
    <source>
        <dbReference type="SAM" id="SignalP"/>
    </source>
</evidence>
<feature type="signal peptide" evidence="2">
    <location>
        <begin position="1"/>
        <end position="35"/>
    </location>
</feature>
<dbReference type="NCBIfam" id="TIGR00229">
    <property type="entry name" value="sensory_box"/>
    <property type="match status" value="2"/>
</dbReference>
<dbReference type="CDD" id="cd01948">
    <property type="entry name" value="EAL"/>
    <property type="match status" value="1"/>
</dbReference>
<dbReference type="InterPro" id="IPR043128">
    <property type="entry name" value="Rev_trsase/Diguanyl_cyclase"/>
</dbReference>
<dbReference type="SUPFAM" id="SSF141868">
    <property type="entry name" value="EAL domain-like"/>
    <property type="match status" value="1"/>
</dbReference>
<dbReference type="InterPro" id="IPR052155">
    <property type="entry name" value="Biofilm_reg_signaling"/>
</dbReference>
<feature type="domain" description="PAS" evidence="3">
    <location>
        <begin position="213"/>
        <end position="258"/>
    </location>
</feature>
<dbReference type="InterPro" id="IPR035965">
    <property type="entry name" value="PAS-like_dom_sf"/>
</dbReference>
<dbReference type="PROSITE" id="PS50112">
    <property type="entry name" value="PAS"/>
    <property type="match status" value="1"/>
</dbReference>
<keyword evidence="1" id="KW-0472">Membrane</keyword>
<dbReference type="SMART" id="SM00267">
    <property type="entry name" value="GGDEF"/>
    <property type="match status" value="1"/>
</dbReference>
<feature type="domain" description="PAC" evidence="4">
    <location>
        <begin position="160"/>
        <end position="216"/>
    </location>
</feature>
<comment type="caution">
    <text evidence="7">The sequence shown here is derived from an EMBL/GenBank/DDBJ whole genome shotgun (WGS) entry which is preliminary data.</text>
</comment>
<dbReference type="SMART" id="SM00091">
    <property type="entry name" value="PAS"/>
    <property type="match status" value="2"/>
</dbReference>
<reference evidence="7 8" key="1">
    <citation type="submission" date="2024-04" db="EMBL/GenBank/DDBJ databases">
        <title>Novel species of the genus Ideonella isolated from streams.</title>
        <authorList>
            <person name="Lu H."/>
        </authorList>
    </citation>
    <scope>NUCLEOTIDE SEQUENCE [LARGE SCALE GENOMIC DNA]</scope>
    <source>
        <strain evidence="7 8">LYT19W</strain>
    </source>
</reference>
<dbReference type="PANTHER" id="PTHR44757">
    <property type="entry name" value="DIGUANYLATE CYCLASE DGCP"/>
    <property type="match status" value="1"/>
</dbReference>
<organism evidence="7 8">
    <name type="scientific">Ideonella margarita</name>
    <dbReference type="NCBI Taxonomy" id="2984191"/>
    <lineage>
        <taxon>Bacteria</taxon>
        <taxon>Pseudomonadati</taxon>
        <taxon>Pseudomonadota</taxon>
        <taxon>Betaproteobacteria</taxon>
        <taxon>Burkholderiales</taxon>
        <taxon>Sphaerotilaceae</taxon>
        <taxon>Ideonella</taxon>
    </lineage>
</organism>
<accession>A0ABU9C8D5</accession>
<dbReference type="SUPFAM" id="SSF55073">
    <property type="entry name" value="Nucleotide cyclase"/>
    <property type="match status" value="1"/>
</dbReference>
<proteinExistence type="predicted"/>
<gene>
    <name evidence="7" type="ORF">AACH00_17475</name>
</gene>
<dbReference type="PROSITE" id="PS50113">
    <property type="entry name" value="PAC"/>
    <property type="match status" value="2"/>
</dbReference>
<dbReference type="InterPro" id="IPR029787">
    <property type="entry name" value="Nucleotide_cyclase"/>
</dbReference>
<protein>
    <submittedName>
        <fullName evidence="7">EAL domain-containing protein</fullName>
    </submittedName>
</protein>
<keyword evidence="1" id="KW-0812">Transmembrane</keyword>
<evidence type="ECO:0000313" key="8">
    <source>
        <dbReference type="Proteomes" id="UP001379945"/>
    </source>
</evidence>
<dbReference type="PANTHER" id="PTHR44757:SF2">
    <property type="entry name" value="BIOFILM ARCHITECTURE MAINTENANCE PROTEIN MBAA"/>
    <property type="match status" value="1"/>
</dbReference>
<dbReference type="Pfam" id="PF13426">
    <property type="entry name" value="PAS_9"/>
    <property type="match status" value="1"/>
</dbReference>
<dbReference type="Gene3D" id="3.20.20.450">
    <property type="entry name" value="EAL domain"/>
    <property type="match status" value="1"/>
</dbReference>
<dbReference type="InterPro" id="IPR035919">
    <property type="entry name" value="EAL_sf"/>
</dbReference>
<dbReference type="InterPro" id="IPR000014">
    <property type="entry name" value="PAS"/>
</dbReference>
<dbReference type="CDD" id="cd01949">
    <property type="entry name" value="GGDEF"/>
    <property type="match status" value="1"/>
</dbReference>
<dbReference type="SMART" id="SM00086">
    <property type="entry name" value="PAC"/>
    <property type="match status" value="1"/>
</dbReference>
<feature type="domain" description="GGDEF" evidence="6">
    <location>
        <begin position="370"/>
        <end position="502"/>
    </location>
</feature>
<evidence type="ECO:0000256" key="1">
    <source>
        <dbReference type="SAM" id="Phobius"/>
    </source>
</evidence>
<dbReference type="InterPro" id="IPR001633">
    <property type="entry name" value="EAL_dom"/>
</dbReference>
<keyword evidence="1" id="KW-1133">Transmembrane helix</keyword>
<keyword evidence="2" id="KW-0732">Signal</keyword>
<evidence type="ECO:0000259" key="5">
    <source>
        <dbReference type="PROSITE" id="PS50883"/>
    </source>
</evidence>
<evidence type="ECO:0000259" key="4">
    <source>
        <dbReference type="PROSITE" id="PS50113"/>
    </source>
</evidence>
<evidence type="ECO:0000259" key="6">
    <source>
        <dbReference type="PROSITE" id="PS50887"/>
    </source>
</evidence>
<dbReference type="Gene3D" id="3.30.70.270">
    <property type="match status" value="1"/>
</dbReference>
<feature type="domain" description="PAC" evidence="4">
    <location>
        <begin position="286"/>
        <end position="338"/>
    </location>
</feature>
<dbReference type="Gene3D" id="3.30.450.20">
    <property type="entry name" value="PAS domain"/>
    <property type="match status" value="2"/>
</dbReference>